<gene>
    <name evidence="2" type="ORF">FMM02_00360</name>
</gene>
<evidence type="ECO:0000259" key="1">
    <source>
        <dbReference type="PROSITE" id="PS50846"/>
    </source>
</evidence>
<dbReference type="InterPro" id="IPR006121">
    <property type="entry name" value="HMA_dom"/>
</dbReference>
<dbReference type="InterPro" id="IPR036163">
    <property type="entry name" value="HMA_dom_sf"/>
</dbReference>
<evidence type="ECO:0000313" key="2">
    <source>
        <dbReference type="EMBL" id="QDP18547.1"/>
    </source>
</evidence>
<dbReference type="SUPFAM" id="SSF55008">
    <property type="entry name" value="HMA, heavy metal-associated domain"/>
    <property type="match status" value="1"/>
</dbReference>
<dbReference type="EMBL" id="CP041659">
    <property type="protein sequence ID" value="QDP18547.1"/>
    <property type="molecule type" value="Genomic_DNA"/>
</dbReference>
<protein>
    <submittedName>
        <fullName evidence="2">Heavy-metal-associated domain-containing protein</fullName>
    </submittedName>
</protein>
<name>A0A516INU8_9SPHN</name>
<dbReference type="PROSITE" id="PS50846">
    <property type="entry name" value="HMA_2"/>
    <property type="match status" value="1"/>
</dbReference>
<reference evidence="2 3" key="1">
    <citation type="submission" date="2019-07" db="EMBL/GenBank/DDBJ databases">
        <title>Sphingomonas AE3 Genome sequencing and assembly.</title>
        <authorList>
            <person name="Kim H."/>
        </authorList>
    </citation>
    <scope>NUCLEOTIDE SEQUENCE [LARGE SCALE GENOMIC DNA]</scope>
    <source>
        <strain evidence="2 3">AE3</strain>
    </source>
</reference>
<dbReference type="KEGG" id="sxa:FMM02_00360"/>
<evidence type="ECO:0000313" key="3">
    <source>
        <dbReference type="Proteomes" id="UP000321857"/>
    </source>
</evidence>
<feature type="domain" description="HMA" evidence="1">
    <location>
        <begin position="1"/>
        <end position="63"/>
    </location>
</feature>
<dbReference type="CDD" id="cd00371">
    <property type="entry name" value="HMA"/>
    <property type="match status" value="1"/>
</dbReference>
<sequence>MMEITVRGMSCGPCARAVTNAVHSVDPNAEVEIDLETKRVAINTIAKLPQLTVAIEKAGYLVEAS</sequence>
<dbReference type="Pfam" id="PF00403">
    <property type="entry name" value="HMA"/>
    <property type="match status" value="1"/>
</dbReference>
<dbReference type="OrthoDB" id="9801832at2"/>
<dbReference type="GO" id="GO:0046872">
    <property type="term" value="F:metal ion binding"/>
    <property type="evidence" value="ECO:0007669"/>
    <property type="project" value="InterPro"/>
</dbReference>
<dbReference type="Proteomes" id="UP000321857">
    <property type="component" value="Chromosome"/>
</dbReference>
<keyword evidence="3" id="KW-1185">Reference proteome</keyword>
<accession>A0A516INU8</accession>
<proteinExistence type="predicted"/>
<organism evidence="2 3">
    <name type="scientific">Sphingomonas xanthus</name>
    <dbReference type="NCBI Taxonomy" id="2594473"/>
    <lineage>
        <taxon>Bacteria</taxon>
        <taxon>Pseudomonadati</taxon>
        <taxon>Pseudomonadota</taxon>
        <taxon>Alphaproteobacteria</taxon>
        <taxon>Sphingomonadales</taxon>
        <taxon>Sphingomonadaceae</taxon>
        <taxon>Sphingomonas</taxon>
    </lineage>
</organism>
<dbReference type="Gene3D" id="3.30.70.100">
    <property type="match status" value="1"/>
</dbReference>
<dbReference type="AlphaFoldDB" id="A0A516INU8"/>